<feature type="region of interest" description="Disordered" evidence="1">
    <location>
        <begin position="19"/>
        <end position="49"/>
    </location>
</feature>
<accession>A0A0P1BSE8</accession>
<feature type="compositionally biased region" description="Basic and acidic residues" evidence="1">
    <location>
        <begin position="187"/>
        <end position="215"/>
    </location>
</feature>
<feature type="region of interest" description="Disordered" evidence="1">
    <location>
        <begin position="71"/>
        <end position="215"/>
    </location>
</feature>
<dbReference type="AlphaFoldDB" id="A0A0P1BSE8"/>
<feature type="compositionally biased region" description="Basic and acidic residues" evidence="1">
    <location>
        <begin position="71"/>
        <end position="155"/>
    </location>
</feature>
<evidence type="ECO:0000313" key="2">
    <source>
        <dbReference type="EMBL" id="CEH19475.1"/>
    </source>
</evidence>
<sequence length="215" mass="22987">MIAPIRSASSSAIRRAAVALPRRCPSPALARRSYASGAHQGEKQQQSSDVPWAISSLVVFGGLGIYLTTPKKDGHGHGDHDSHAKKPRVSDDKSAGLDFEELAKGKTESKDQHEHAPAGNKRLAELSHTAEDEPSSRQKAKQTDVRETHKDDHVFKTGVAAAKEGHRGGEDSHITDPKKTVAAAKTSRQDAEAKAEFGADENDAAKGGDSEEKDE</sequence>
<reference evidence="2 3" key="1">
    <citation type="submission" date="2014-09" db="EMBL/GenBank/DDBJ databases">
        <authorList>
            <person name="Magalhaes I.L.F."/>
            <person name="Oliveira U."/>
            <person name="Santos F.R."/>
            <person name="Vidigal T.H.D.A."/>
            <person name="Brescovit A.D."/>
            <person name="Santos A.J."/>
        </authorList>
    </citation>
    <scope>NUCLEOTIDE SEQUENCE [LARGE SCALE GENOMIC DNA]</scope>
</reference>
<evidence type="ECO:0000313" key="3">
    <source>
        <dbReference type="Proteomes" id="UP000054845"/>
    </source>
</evidence>
<dbReference type="Proteomes" id="UP000054845">
    <property type="component" value="Unassembled WGS sequence"/>
</dbReference>
<keyword evidence="3" id="KW-1185">Reference proteome</keyword>
<feature type="compositionally biased region" description="Basic and acidic residues" evidence="1">
    <location>
        <begin position="163"/>
        <end position="179"/>
    </location>
</feature>
<dbReference type="OrthoDB" id="3362281at2759"/>
<protein>
    <submittedName>
        <fullName evidence="2">Uncharacterized protein</fullName>
    </submittedName>
</protein>
<evidence type="ECO:0000256" key="1">
    <source>
        <dbReference type="SAM" id="MobiDB-lite"/>
    </source>
</evidence>
<name>A0A0P1BSE8_9BASI</name>
<dbReference type="EMBL" id="CCYA01000389">
    <property type="protein sequence ID" value="CEH19475.1"/>
    <property type="molecule type" value="Genomic_DNA"/>
</dbReference>
<proteinExistence type="predicted"/>
<organism evidence="2 3">
    <name type="scientific">Ceraceosorus bombacis</name>
    <dbReference type="NCBI Taxonomy" id="401625"/>
    <lineage>
        <taxon>Eukaryota</taxon>
        <taxon>Fungi</taxon>
        <taxon>Dikarya</taxon>
        <taxon>Basidiomycota</taxon>
        <taxon>Ustilaginomycotina</taxon>
        <taxon>Exobasidiomycetes</taxon>
        <taxon>Ceraceosorales</taxon>
        <taxon>Ceraceosoraceae</taxon>
        <taxon>Ceraceosorus</taxon>
    </lineage>
</organism>